<dbReference type="InterPro" id="IPR056413">
    <property type="entry name" value="TPR_CcmH_CycH"/>
</dbReference>
<feature type="repeat" description="TPR" evidence="5">
    <location>
        <begin position="152"/>
        <end position="185"/>
    </location>
</feature>
<evidence type="ECO:0000256" key="6">
    <source>
        <dbReference type="SAM" id="Phobius"/>
    </source>
</evidence>
<dbReference type="SMART" id="SM00028">
    <property type="entry name" value="TPR"/>
    <property type="match status" value="1"/>
</dbReference>
<dbReference type="InterPro" id="IPR017560">
    <property type="entry name" value="Cyt_c_biogenesis_CcmI"/>
</dbReference>
<name>A0A370QN97_9GAMM</name>
<dbReference type="InterPro" id="IPR019734">
    <property type="entry name" value="TPR_rpt"/>
</dbReference>
<dbReference type="GO" id="GO:0005886">
    <property type="term" value="C:plasma membrane"/>
    <property type="evidence" value="ECO:0007669"/>
    <property type="project" value="TreeGrafter"/>
</dbReference>
<keyword evidence="6" id="KW-1133">Transmembrane helix</keyword>
<dbReference type="PANTHER" id="PTHR47870">
    <property type="entry name" value="CYTOCHROME C-TYPE BIOGENESIS PROTEIN CCMH"/>
    <property type="match status" value="1"/>
</dbReference>
<feature type="transmembrane region" description="Helical" evidence="6">
    <location>
        <begin position="88"/>
        <end position="106"/>
    </location>
</feature>
<dbReference type="AlphaFoldDB" id="A0A370QN97"/>
<organism evidence="8 9">
    <name type="scientific">Enterobacillus tribolii</name>
    <dbReference type="NCBI Taxonomy" id="1487935"/>
    <lineage>
        <taxon>Bacteria</taxon>
        <taxon>Pseudomonadati</taxon>
        <taxon>Pseudomonadota</taxon>
        <taxon>Gammaproteobacteria</taxon>
        <taxon>Enterobacterales</taxon>
        <taxon>Hafniaceae</taxon>
        <taxon>Enterobacillus</taxon>
    </lineage>
</organism>
<keyword evidence="6" id="KW-0472">Membrane</keyword>
<dbReference type="SUPFAM" id="SSF48452">
    <property type="entry name" value="TPR-like"/>
    <property type="match status" value="1"/>
</dbReference>
<reference evidence="8 9" key="1">
    <citation type="submission" date="2018-07" db="EMBL/GenBank/DDBJ databases">
        <title>Genomic Encyclopedia of Type Strains, Phase IV (KMG-IV): sequencing the most valuable type-strain genomes for metagenomic binning, comparative biology and taxonomic classification.</title>
        <authorList>
            <person name="Goeker M."/>
        </authorList>
    </citation>
    <scope>NUCLEOTIDE SEQUENCE [LARGE SCALE GENOMIC DNA]</scope>
    <source>
        <strain evidence="8 9">DSM 103736</strain>
    </source>
</reference>
<dbReference type="InterPro" id="IPR011990">
    <property type="entry name" value="TPR-like_helical_dom_sf"/>
</dbReference>
<dbReference type="PROSITE" id="PS50005">
    <property type="entry name" value="TPR"/>
    <property type="match status" value="1"/>
</dbReference>
<evidence type="ECO:0000256" key="4">
    <source>
        <dbReference type="ARBA" id="ARBA00022803"/>
    </source>
</evidence>
<keyword evidence="3" id="KW-0201">Cytochrome c-type biogenesis</keyword>
<proteinExistence type="predicted"/>
<feature type="domain" description="Cytochrome c-type biogenesis protein H TPR" evidence="7">
    <location>
        <begin position="141"/>
        <end position="250"/>
    </location>
</feature>
<sequence>MTEFVLLLALMALTLGVILFWPRSLRSTVTHGRQAQEAEAIYAQQCRQAESALADPALAQALQRELEKDILPAPAAVEVQAGRPSGRMALLLWVSVVLLSGGAYVLSGDYHRVRAGIAAIQNDPFSELTPLQKEDRRLEKLKASLRATPEDSVLWAELGEQYLLLNAYDHATKAYERALALRGENAELLSALATVLYYRDGQHLSADARALIDRALAQDPGEVSALMLLASDAFFAADYARAIDIWQTLLDGGSPRINRVKLIEAIQTARMMQQNAMP</sequence>
<accession>A0A370QN97</accession>
<keyword evidence="2" id="KW-0677">Repeat</keyword>
<evidence type="ECO:0000256" key="3">
    <source>
        <dbReference type="ARBA" id="ARBA00022748"/>
    </source>
</evidence>
<evidence type="ECO:0000256" key="1">
    <source>
        <dbReference type="ARBA" id="ARBA00004196"/>
    </source>
</evidence>
<keyword evidence="9" id="KW-1185">Reference proteome</keyword>
<dbReference type="RefSeq" id="WP_162844401.1">
    <property type="nucleotide sequence ID" value="NZ_QRAP01000006.1"/>
</dbReference>
<dbReference type="GO" id="GO:0030313">
    <property type="term" value="C:cell envelope"/>
    <property type="evidence" value="ECO:0007669"/>
    <property type="project" value="UniProtKB-SubCell"/>
</dbReference>
<dbReference type="Gene3D" id="1.25.40.10">
    <property type="entry name" value="Tetratricopeptide repeat domain"/>
    <property type="match status" value="1"/>
</dbReference>
<evidence type="ECO:0000313" key="9">
    <source>
        <dbReference type="Proteomes" id="UP000254848"/>
    </source>
</evidence>
<dbReference type="Pfam" id="PF23914">
    <property type="entry name" value="TPR_CcmH_CycH"/>
    <property type="match status" value="1"/>
</dbReference>
<dbReference type="InterPro" id="IPR051263">
    <property type="entry name" value="C-type_cytochrome_biogenesis"/>
</dbReference>
<dbReference type="EMBL" id="QRAP01000006">
    <property type="protein sequence ID" value="RDK89844.1"/>
    <property type="molecule type" value="Genomic_DNA"/>
</dbReference>
<evidence type="ECO:0000256" key="5">
    <source>
        <dbReference type="PROSITE-ProRule" id="PRU00339"/>
    </source>
</evidence>
<comment type="subcellular location">
    <subcellularLocation>
        <location evidence="1">Cell envelope</location>
    </subcellularLocation>
</comment>
<dbReference type="GO" id="GO:0017004">
    <property type="term" value="P:cytochrome complex assembly"/>
    <property type="evidence" value="ECO:0007669"/>
    <property type="project" value="UniProtKB-KW"/>
</dbReference>
<evidence type="ECO:0000313" key="8">
    <source>
        <dbReference type="EMBL" id="RDK89844.1"/>
    </source>
</evidence>
<keyword evidence="6" id="KW-0812">Transmembrane</keyword>
<evidence type="ECO:0000256" key="2">
    <source>
        <dbReference type="ARBA" id="ARBA00022737"/>
    </source>
</evidence>
<evidence type="ECO:0000259" key="7">
    <source>
        <dbReference type="Pfam" id="PF23914"/>
    </source>
</evidence>
<protein>
    <submittedName>
        <fullName evidence="8">Formate-dependent nitrite reductase complex subunit NrfG</fullName>
    </submittedName>
</protein>
<dbReference type="PANTHER" id="PTHR47870:SF4">
    <property type="entry name" value="CYTOCHROME C-TYPE BIOGENESIS PROTEIN CYCH"/>
    <property type="match status" value="1"/>
</dbReference>
<comment type="caution">
    <text evidence="8">The sequence shown here is derived from an EMBL/GenBank/DDBJ whole genome shotgun (WGS) entry which is preliminary data.</text>
</comment>
<gene>
    <name evidence="8" type="ORF">C8D90_10649</name>
</gene>
<dbReference type="Proteomes" id="UP000254848">
    <property type="component" value="Unassembled WGS sequence"/>
</dbReference>
<dbReference type="NCBIfam" id="TIGR03142">
    <property type="entry name" value="cytochro_ccmI"/>
    <property type="match status" value="1"/>
</dbReference>
<keyword evidence="4 5" id="KW-0802">TPR repeat</keyword>